<name>A0ABX8RB54_9CLOT</name>
<accession>A0ABX8RB54</accession>
<dbReference type="Pfam" id="PF13690">
    <property type="entry name" value="CheX"/>
    <property type="match status" value="1"/>
</dbReference>
<feature type="domain" description="Chemotaxis phosphatase CheX-like" evidence="1">
    <location>
        <begin position="43"/>
        <end position="138"/>
    </location>
</feature>
<sequence>MNVELINPFIKASKDILHQMANIPCEMGKVFTREGSFDGSDVMIFIGLTGQLKGQAILGMNEDMARKIASNMMGGMPVNNLDDIAKSAISELGNMILGNAATLLYNKGITIDITPPTLLIGEKLSVSTSSKETITVPLNTDCGIIELDIAIKE</sequence>
<dbReference type="InterPro" id="IPR038756">
    <property type="entry name" value="CheX-like"/>
</dbReference>
<organism evidence="2 3">
    <name type="scientific">Crassaminicella indica</name>
    <dbReference type="NCBI Taxonomy" id="2855394"/>
    <lineage>
        <taxon>Bacteria</taxon>
        <taxon>Bacillati</taxon>
        <taxon>Bacillota</taxon>
        <taxon>Clostridia</taxon>
        <taxon>Eubacteriales</taxon>
        <taxon>Clostridiaceae</taxon>
        <taxon>Crassaminicella</taxon>
    </lineage>
</organism>
<evidence type="ECO:0000259" key="1">
    <source>
        <dbReference type="Pfam" id="PF13690"/>
    </source>
</evidence>
<gene>
    <name evidence="2" type="ORF">KVH43_09865</name>
</gene>
<proteinExistence type="predicted"/>
<dbReference type="PANTHER" id="PTHR39452:SF1">
    <property type="entry name" value="CHEY-P PHOSPHATASE CHEX"/>
    <property type="match status" value="1"/>
</dbReference>
<evidence type="ECO:0000313" key="3">
    <source>
        <dbReference type="Proteomes" id="UP000886818"/>
    </source>
</evidence>
<dbReference type="CDD" id="cd17906">
    <property type="entry name" value="CheX"/>
    <property type="match status" value="1"/>
</dbReference>
<dbReference type="InterPro" id="IPR028051">
    <property type="entry name" value="CheX-like_dom"/>
</dbReference>
<dbReference type="EMBL" id="CP078093">
    <property type="protein sequence ID" value="QXM05672.1"/>
    <property type="molecule type" value="Genomic_DNA"/>
</dbReference>
<reference evidence="2" key="1">
    <citation type="submission" date="2021-07" db="EMBL/GenBank/DDBJ databases">
        <title>Complete genome sequence of Crassaminicella sp. 143-21, isolated from a deep-sea hydrothermal vent.</title>
        <authorList>
            <person name="Li X."/>
        </authorList>
    </citation>
    <scope>NUCLEOTIDE SEQUENCE</scope>
    <source>
        <strain evidence="2">143-21</strain>
    </source>
</reference>
<dbReference type="Proteomes" id="UP000886818">
    <property type="component" value="Chromosome"/>
</dbReference>
<evidence type="ECO:0000313" key="2">
    <source>
        <dbReference type="EMBL" id="QXM05672.1"/>
    </source>
</evidence>
<protein>
    <submittedName>
        <fullName evidence="2">Chemotaxis protein CheX</fullName>
    </submittedName>
</protein>
<dbReference type="RefSeq" id="WP_218282370.1">
    <property type="nucleotide sequence ID" value="NZ_CP078093.1"/>
</dbReference>
<keyword evidence="3" id="KW-1185">Reference proteome</keyword>
<dbReference type="PANTHER" id="PTHR39452">
    <property type="entry name" value="CHEY-P PHOSPHATASE CHEX"/>
    <property type="match status" value="1"/>
</dbReference>